<evidence type="ECO:0000313" key="1">
    <source>
        <dbReference type="EMBL" id="KAF2467592.1"/>
    </source>
</evidence>
<sequence>MEMMVLTAGCFVVHSLEAEGNGPKAVLAVTKQQTRRTATHRTIIERENAYDVKGSQKLPSRLHNTPNISPSHLHPVTKQLSFASAKNNHCRKHLIVSIKRSIYSSLFTPCLSIIKTVFSRMRSYPKGPRIGPNPDSTWP</sequence>
<dbReference type="EMBL" id="MU003520">
    <property type="protein sequence ID" value="KAF2467592.1"/>
    <property type="molecule type" value="Genomic_DNA"/>
</dbReference>
<dbReference type="Proteomes" id="UP000799755">
    <property type="component" value="Unassembled WGS sequence"/>
</dbReference>
<comment type="caution">
    <text evidence="1">The sequence shown here is derived from an EMBL/GenBank/DDBJ whole genome shotgun (WGS) entry which is preliminary data.</text>
</comment>
<evidence type="ECO:0000313" key="2">
    <source>
        <dbReference type="Proteomes" id="UP000799755"/>
    </source>
</evidence>
<organism evidence="1 2">
    <name type="scientific">Lindgomyces ingoldianus</name>
    <dbReference type="NCBI Taxonomy" id="673940"/>
    <lineage>
        <taxon>Eukaryota</taxon>
        <taxon>Fungi</taxon>
        <taxon>Dikarya</taxon>
        <taxon>Ascomycota</taxon>
        <taxon>Pezizomycotina</taxon>
        <taxon>Dothideomycetes</taxon>
        <taxon>Pleosporomycetidae</taxon>
        <taxon>Pleosporales</taxon>
        <taxon>Lindgomycetaceae</taxon>
        <taxon>Lindgomyces</taxon>
    </lineage>
</organism>
<name>A0ACB6QMQ0_9PLEO</name>
<accession>A0ACB6QMQ0</accession>
<gene>
    <name evidence="1" type="ORF">BDR25DRAFT_358693</name>
</gene>
<keyword evidence="2" id="KW-1185">Reference proteome</keyword>
<protein>
    <submittedName>
        <fullName evidence="1">Uncharacterized protein</fullName>
    </submittedName>
</protein>
<reference evidence="1" key="1">
    <citation type="journal article" date="2020" name="Stud. Mycol.">
        <title>101 Dothideomycetes genomes: a test case for predicting lifestyles and emergence of pathogens.</title>
        <authorList>
            <person name="Haridas S."/>
            <person name="Albert R."/>
            <person name="Binder M."/>
            <person name="Bloem J."/>
            <person name="Labutti K."/>
            <person name="Salamov A."/>
            <person name="Andreopoulos B."/>
            <person name="Baker S."/>
            <person name="Barry K."/>
            <person name="Bills G."/>
            <person name="Bluhm B."/>
            <person name="Cannon C."/>
            <person name="Castanera R."/>
            <person name="Culley D."/>
            <person name="Daum C."/>
            <person name="Ezra D."/>
            <person name="Gonzalez J."/>
            <person name="Henrissat B."/>
            <person name="Kuo A."/>
            <person name="Liang C."/>
            <person name="Lipzen A."/>
            <person name="Lutzoni F."/>
            <person name="Magnuson J."/>
            <person name="Mondo S."/>
            <person name="Nolan M."/>
            <person name="Ohm R."/>
            <person name="Pangilinan J."/>
            <person name="Park H.-J."/>
            <person name="Ramirez L."/>
            <person name="Alfaro M."/>
            <person name="Sun H."/>
            <person name="Tritt A."/>
            <person name="Yoshinaga Y."/>
            <person name="Zwiers L.-H."/>
            <person name="Turgeon B."/>
            <person name="Goodwin S."/>
            <person name="Spatafora J."/>
            <person name="Crous P."/>
            <person name="Grigoriev I."/>
        </authorList>
    </citation>
    <scope>NUCLEOTIDE SEQUENCE</scope>
    <source>
        <strain evidence="1">ATCC 200398</strain>
    </source>
</reference>
<proteinExistence type="predicted"/>